<dbReference type="InterPro" id="IPR058882">
    <property type="entry name" value="PglZ_C"/>
</dbReference>
<organism evidence="5 6">
    <name type="scientific">Catellatospora bangladeshensis</name>
    <dbReference type="NCBI Taxonomy" id="310355"/>
    <lineage>
        <taxon>Bacteria</taxon>
        <taxon>Bacillati</taxon>
        <taxon>Actinomycetota</taxon>
        <taxon>Actinomycetes</taxon>
        <taxon>Micromonosporales</taxon>
        <taxon>Micromonosporaceae</taxon>
        <taxon>Catellatospora</taxon>
    </lineage>
</organism>
<dbReference type="InterPro" id="IPR058880">
    <property type="entry name" value="PglZ_N"/>
</dbReference>
<dbReference type="Pfam" id="PF25863">
    <property type="entry name" value="PglZ_C"/>
    <property type="match status" value="1"/>
</dbReference>
<sequence>MTTAPAQHLLRINPVALRQKVGQQLERHHTAEPYPIVVVRAEPAWPHDRELPLTDGRSARVVPCVSPLAVWEQVASDRGNEVLILLTDVAESSLGHGVLSRVFRQRVITVQPWDLVVDAFGAQQPDAALEAESWAGEALLDAMPPAGWPKLTTAVLTRDVALRHLAAVRLGLHRLGAEPDDLDVAMLLRWSALPGAIEAFQLLRPAERDGLARWLTDRFGRPAKALFALIAAGHGTDALPLGLVCDALWTTVSPDAARAQGRIDQYFGRFDRDDQTIESFAAATTDAVVAMLAAPARDAAVRRQGHAVLDRAEELLIQFGAADCAGHSRILRSGFAHRIGVAASALQAATAGRDEPALAAAVVHLAEHELAEPEAERIRRVRMAQRLVQWLASSVEPLASVADGVDRQLTQWSWVDVALNHVWAGDDLHPGLQAAFRDIHQQASRRRSELDAAFAHRLAAWVGSGNDGDLLTVENLLPTVVDPLLRADRPSLLVVLDGMSAAVAVELADELSQHWVEYDPLAGDCPARRRAVVAALPTLTAVSRTSLFSGCLATGDQDTEVQVFAKGRWGKHSRIFHKGPGRGGAGEVLASGLAQAVADPAATVVAVVINTIDESLAYGREGYDAGWSIGDIGFLRSLLDLARSSGRAVIITSDHGHVLDRGSELVRAADAASARHRTGTTPAVDGEIELAGPRVLAPGNRIISLWDAQRRYRPGRAGYHGGASLAEVTIPLMAFLLPNVTDIPRGWAPLDVPQPDWWQPSPVKDTRPPATTTPAPKSRRKPAAAPAAEALFDVPATPAPAQATDGNVELITALLANELFEAQHGLTPRRLPIEKVQAALTALLDANGVLPLAVLAERAGEAPARANGFVVTLQRIFNVDNYPVLSLTDNGRTARLDERLLRLQFRLPGATS</sequence>
<feature type="region of interest" description="Disordered" evidence="1">
    <location>
        <begin position="757"/>
        <end position="786"/>
    </location>
</feature>
<dbReference type="Pfam" id="PF08665">
    <property type="entry name" value="PglZ"/>
    <property type="match status" value="1"/>
</dbReference>
<feature type="domain" description="Alkaline phosphatase-like protein PglZ C-terminal" evidence="4">
    <location>
        <begin position="808"/>
        <end position="906"/>
    </location>
</feature>
<dbReference type="InterPro" id="IPR058881">
    <property type="entry name" value="PglZ_2nd"/>
</dbReference>
<dbReference type="Pfam" id="PF25861">
    <property type="entry name" value="PglZ_2nd"/>
    <property type="match status" value="1"/>
</dbReference>
<accession>A0A8J3JS30</accession>
<dbReference type="Proteomes" id="UP000601223">
    <property type="component" value="Unassembled WGS sequence"/>
</dbReference>
<dbReference type="AlphaFoldDB" id="A0A8J3JS30"/>
<dbReference type="RefSeq" id="WP_203756443.1">
    <property type="nucleotide sequence ID" value="NZ_BONF01000054.1"/>
</dbReference>
<evidence type="ECO:0000259" key="2">
    <source>
        <dbReference type="Pfam" id="PF25861"/>
    </source>
</evidence>
<evidence type="ECO:0000259" key="4">
    <source>
        <dbReference type="Pfam" id="PF25863"/>
    </source>
</evidence>
<feature type="domain" description="Alkaline phosphatase-like protein PglZ N-terminal" evidence="3">
    <location>
        <begin position="13"/>
        <end position="110"/>
    </location>
</feature>
<proteinExistence type="predicted"/>
<evidence type="ECO:0000259" key="3">
    <source>
        <dbReference type="Pfam" id="PF25862"/>
    </source>
</evidence>
<reference evidence="5 6" key="1">
    <citation type="submission" date="2021-01" db="EMBL/GenBank/DDBJ databases">
        <title>Whole genome shotgun sequence of Catellatospora bangladeshensis NBRC 107357.</title>
        <authorList>
            <person name="Komaki H."/>
            <person name="Tamura T."/>
        </authorList>
    </citation>
    <scope>NUCLEOTIDE SEQUENCE [LARGE SCALE GENOMIC DNA]</scope>
    <source>
        <strain evidence="5 6">NBRC 107357</strain>
    </source>
</reference>
<evidence type="ECO:0000256" key="1">
    <source>
        <dbReference type="SAM" id="MobiDB-lite"/>
    </source>
</evidence>
<gene>
    <name evidence="5" type="ORF">Cba03nite_72460</name>
</gene>
<dbReference type="NCBIfam" id="NF033446">
    <property type="entry name" value="BREX_PglZ_2"/>
    <property type="match status" value="1"/>
</dbReference>
<keyword evidence="6" id="KW-1185">Reference proteome</keyword>
<dbReference type="EMBL" id="BONF01000054">
    <property type="protein sequence ID" value="GIF85897.1"/>
    <property type="molecule type" value="Genomic_DNA"/>
</dbReference>
<dbReference type="Pfam" id="PF25862">
    <property type="entry name" value="PglZ_1st"/>
    <property type="match status" value="1"/>
</dbReference>
<evidence type="ECO:0008006" key="7">
    <source>
        <dbReference type="Google" id="ProtNLM"/>
    </source>
</evidence>
<name>A0A8J3JS30_9ACTN</name>
<dbReference type="InterPro" id="IPR047992">
    <property type="entry name" value="BREX_PglZ"/>
</dbReference>
<evidence type="ECO:0000313" key="6">
    <source>
        <dbReference type="Proteomes" id="UP000601223"/>
    </source>
</evidence>
<comment type="caution">
    <text evidence="5">The sequence shown here is derived from an EMBL/GenBank/DDBJ whole genome shotgun (WGS) entry which is preliminary data.</text>
</comment>
<evidence type="ECO:0000313" key="5">
    <source>
        <dbReference type="EMBL" id="GIF85897.1"/>
    </source>
</evidence>
<feature type="domain" description="Alkaline phosphatase-like protein PglZ second" evidence="2">
    <location>
        <begin position="183"/>
        <end position="329"/>
    </location>
</feature>
<protein>
    <recommendedName>
        <fullName evidence="7">PglZ domain-containing protein</fullName>
    </recommendedName>
</protein>